<keyword evidence="2" id="KW-1185">Reference proteome</keyword>
<dbReference type="PANTHER" id="PTHR31751">
    <property type="entry name" value="SI:CH211-108C17.2-RELATED-RELATED"/>
    <property type="match status" value="1"/>
</dbReference>
<protein>
    <submittedName>
        <fullName evidence="1">Hypp6723 protein</fullName>
    </submittedName>
</protein>
<accession>A0A8J9YVA9</accession>
<evidence type="ECO:0000313" key="2">
    <source>
        <dbReference type="Proteomes" id="UP000838412"/>
    </source>
</evidence>
<organism evidence="1 2">
    <name type="scientific">Branchiostoma lanceolatum</name>
    <name type="common">Common lancelet</name>
    <name type="synonym">Amphioxus lanceolatum</name>
    <dbReference type="NCBI Taxonomy" id="7740"/>
    <lineage>
        <taxon>Eukaryota</taxon>
        <taxon>Metazoa</taxon>
        <taxon>Chordata</taxon>
        <taxon>Cephalochordata</taxon>
        <taxon>Leptocardii</taxon>
        <taxon>Amphioxiformes</taxon>
        <taxon>Branchiostomatidae</taxon>
        <taxon>Branchiostoma</taxon>
    </lineage>
</organism>
<dbReference type="Proteomes" id="UP000838412">
    <property type="component" value="Chromosome 12"/>
</dbReference>
<reference evidence="1" key="1">
    <citation type="submission" date="2022-01" db="EMBL/GenBank/DDBJ databases">
        <authorList>
            <person name="Braso-Vives M."/>
        </authorList>
    </citation>
    <scope>NUCLEOTIDE SEQUENCE</scope>
</reference>
<dbReference type="PANTHER" id="PTHR31751:SF42">
    <property type="entry name" value="PROTEIN CBG10204"/>
    <property type="match status" value="1"/>
</dbReference>
<gene>
    <name evidence="1" type="primary">Hypp6723</name>
    <name evidence="1" type="ORF">BLAG_LOCUS5745</name>
</gene>
<dbReference type="OrthoDB" id="10068559at2759"/>
<sequence>MWEELEHVHGSECFPNVLKLATVGRLSAEFSIQNRIKTRLRNALSIKRLDILMKIAINGPTRRDFDRAFVSLDRVWEDSTNSSENAEEVAIKDIPSPKHAQKYVSHVDMTEFQMRTRTLDGKSLCLTSHWRKGNTLEERKYIVFESCLLQLFTICCVCFSEDVKLNLETISGEVPVPDKPLEERKYTGGKEIHSIPRQALNVFQHLKCQSVSIRTFFRHQQMYLQSSIRRVWQTQQERLLNTAQQPLILGGDGCADSPGHSAKYGAYTMMDLRTSRILTIHLVQQGREKAGETPVYHEYFERRVEPRLLENFWNITAHRLPPAAQKMDKSVLLADDQESD</sequence>
<evidence type="ECO:0000313" key="1">
    <source>
        <dbReference type="EMBL" id="CAH1242454.1"/>
    </source>
</evidence>
<proteinExistence type="predicted"/>
<dbReference type="EMBL" id="OV696697">
    <property type="protein sequence ID" value="CAH1242454.1"/>
    <property type="molecule type" value="Genomic_DNA"/>
</dbReference>
<name>A0A8J9YVA9_BRALA</name>
<dbReference type="AlphaFoldDB" id="A0A8J9YVA9"/>